<dbReference type="PROSITE" id="PS51257">
    <property type="entry name" value="PROKAR_LIPOPROTEIN"/>
    <property type="match status" value="1"/>
</dbReference>
<organism evidence="1 2">
    <name type="scientific">Abyssibacter profundi</name>
    <dbReference type="NCBI Taxonomy" id="2182787"/>
    <lineage>
        <taxon>Bacteria</taxon>
        <taxon>Pseudomonadati</taxon>
        <taxon>Pseudomonadota</taxon>
        <taxon>Gammaproteobacteria</taxon>
        <taxon>Chromatiales</taxon>
        <taxon>Oceanococcaceae</taxon>
        <taxon>Abyssibacter</taxon>
    </lineage>
</organism>
<dbReference type="CDD" id="cd11374">
    <property type="entry name" value="CE4_u10"/>
    <property type="match status" value="1"/>
</dbReference>
<comment type="caution">
    <text evidence="1">The sequence shown here is derived from an EMBL/GenBank/DDBJ whole genome shotgun (WGS) entry which is preliminary data.</text>
</comment>
<protein>
    <submittedName>
        <fullName evidence="1">DUF2334 domain-containing protein</fullName>
    </submittedName>
</protein>
<dbReference type="InterPro" id="IPR011330">
    <property type="entry name" value="Glyco_hydro/deAcase_b/a-brl"/>
</dbReference>
<dbReference type="RefSeq" id="WP_109718999.1">
    <property type="nucleotide sequence ID" value="NZ_QEQK01000002.1"/>
</dbReference>
<name>A0A363UPT7_9GAMM</name>
<dbReference type="SUPFAM" id="SSF88713">
    <property type="entry name" value="Glycoside hydrolase/deacetylase"/>
    <property type="match status" value="1"/>
</dbReference>
<dbReference type="Gene3D" id="3.20.20.370">
    <property type="entry name" value="Glycoside hydrolase/deacetylase"/>
    <property type="match status" value="1"/>
</dbReference>
<evidence type="ECO:0000313" key="2">
    <source>
        <dbReference type="Proteomes" id="UP000251800"/>
    </source>
</evidence>
<dbReference type="GO" id="GO:0005975">
    <property type="term" value="P:carbohydrate metabolic process"/>
    <property type="evidence" value="ECO:0007669"/>
    <property type="project" value="InterPro"/>
</dbReference>
<keyword evidence="2" id="KW-1185">Reference proteome</keyword>
<dbReference type="OrthoDB" id="9793440at2"/>
<dbReference type="InterPro" id="IPR018763">
    <property type="entry name" value="DUF2334"/>
</dbReference>
<proteinExistence type="predicted"/>
<dbReference type="AlphaFoldDB" id="A0A363UPT7"/>
<dbReference type="EMBL" id="QEQK01000002">
    <property type="protein sequence ID" value="PWN57496.1"/>
    <property type="molecule type" value="Genomic_DNA"/>
</dbReference>
<accession>A0A363UPT7</accession>
<dbReference type="Proteomes" id="UP000251800">
    <property type="component" value="Unassembled WGS sequence"/>
</dbReference>
<evidence type="ECO:0000313" key="1">
    <source>
        <dbReference type="EMBL" id="PWN57496.1"/>
    </source>
</evidence>
<dbReference type="Pfam" id="PF10096">
    <property type="entry name" value="DUF2334"/>
    <property type="match status" value="1"/>
</dbReference>
<reference evidence="1 2" key="1">
    <citation type="submission" date="2018-05" db="EMBL/GenBank/DDBJ databases">
        <title>Abyssibacter profundi OUC007T gen. nov., sp. nov, a marine bacterium isolated from seawater of the Mariana Trench.</title>
        <authorList>
            <person name="Zhou S."/>
        </authorList>
    </citation>
    <scope>NUCLEOTIDE SEQUENCE [LARGE SCALE GENOMIC DNA]</scope>
    <source>
        <strain evidence="1 2">OUC007</strain>
    </source>
</reference>
<sequence length="242" mass="27097">MRHDAGQLQALVSIHDVMPDTLPQVAQILAACRRFGLAPPSLLVVPGLDWQPDQLEQLRAWAASGHALAAHGWQHRARRIAGVRHRLHSALISRDAAEHLALSRQQIMALMRRAAHWFAQVDLPRPALYVPPAWALGDLRRADLARLPYQSIEVTQGFVDTRSGSLTRVPLVGYEADTRARSVALTVWNRGQIALAQRLKQPLRVGIHPHDLQLRLARDLLDLLRHIGHQTGARQRHCRQAA</sequence>
<gene>
    <name evidence="1" type="ORF">DEH80_03130</name>
</gene>